<accession>A0ACB5U767</accession>
<gene>
    <name evidence="1" type="ORF">Amon02_001167400</name>
</gene>
<organism evidence="1 2">
    <name type="scientific">Ambrosiozyma monospora</name>
    <name type="common">Yeast</name>
    <name type="synonym">Endomycopsis monosporus</name>
    <dbReference type="NCBI Taxonomy" id="43982"/>
    <lineage>
        <taxon>Eukaryota</taxon>
        <taxon>Fungi</taxon>
        <taxon>Dikarya</taxon>
        <taxon>Ascomycota</taxon>
        <taxon>Saccharomycotina</taxon>
        <taxon>Pichiomycetes</taxon>
        <taxon>Pichiales</taxon>
        <taxon>Pichiaceae</taxon>
        <taxon>Ambrosiozyma</taxon>
    </lineage>
</organism>
<protein>
    <submittedName>
        <fullName evidence="1">Unnamed protein product</fullName>
    </submittedName>
</protein>
<comment type="caution">
    <text evidence="1">The sequence shown here is derived from an EMBL/GenBank/DDBJ whole genome shotgun (WGS) entry which is preliminary data.</text>
</comment>
<sequence length="229" mass="24920">MSTLQESSAVQQVNTHSSEHHPTQKQFHTTEKYVSKLETGNDSPSERLIDSENNAFDDDGFDYPENNVKRWLVVLGAFFGLVPTWGLANSIGVIQTQVLEHQLSSSSTTTVSWVFAIYKLMEMTSTVFSGQFFDRNGALWPLLVGTIISAGSLFGTANATTVYQFVLSFGIGFGLGSGVLMAPIIGSVSHYFRKKERATALALATMGGSVGGVLFPAMLRKSFQSIGFR</sequence>
<dbReference type="Proteomes" id="UP001165064">
    <property type="component" value="Unassembled WGS sequence"/>
</dbReference>
<keyword evidence="2" id="KW-1185">Reference proteome</keyword>
<dbReference type="EMBL" id="BSXS01012843">
    <property type="protein sequence ID" value="GMF03115.1"/>
    <property type="molecule type" value="Genomic_DNA"/>
</dbReference>
<reference evidence="1" key="1">
    <citation type="submission" date="2023-04" db="EMBL/GenBank/DDBJ databases">
        <title>Ambrosiozyma monospora NBRC 10751.</title>
        <authorList>
            <person name="Ichikawa N."/>
            <person name="Sato H."/>
            <person name="Tonouchi N."/>
        </authorList>
    </citation>
    <scope>NUCLEOTIDE SEQUENCE</scope>
    <source>
        <strain evidence="1">NBRC 10751</strain>
    </source>
</reference>
<proteinExistence type="predicted"/>
<evidence type="ECO:0000313" key="2">
    <source>
        <dbReference type="Proteomes" id="UP001165064"/>
    </source>
</evidence>
<name>A0ACB5U767_AMBMO</name>
<evidence type="ECO:0000313" key="1">
    <source>
        <dbReference type="EMBL" id="GMF03115.1"/>
    </source>
</evidence>